<name>A0A0E9WGC5_ANGAN</name>
<proteinExistence type="predicted"/>
<organism evidence="1">
    <name type="scientific">Anguilla anguilla</name>
    <name type="common">European freshwater eel</name>
    <name type="synonym">Muraena anguilla</name>
    <dbReference type="NCBI Taxonomy" id="7936"/>
    <lineage>
        <taxon>Eukaryota</taxon>
        <taxon>Metazoa</taxon>
        <taxon>Chordata</taxon>
        <taxon>Craniata</taxon>
        <taxon>Vertebrata</taxon>
        <taxon>Euteleostomi</taxon>
        <taxon>Actinopterygii</taxon>
        <taxon>Neopterygii</taxon>
        <taxon>Teleostei</taxon>
        <taxon>Anguilliformes</taxon>
        <taxon>Anguillidae</taxon>
        <taxon>Anguilla</taxon>
    </lineage>
</organism>
<evidence type="ECO:0000313" key="1">
    <source>
        <dbReference type="EMBL" id="JAH88538.1"/>
    </source>
</evidence>
<dbReference type="EMBL" id="GBXM01020039">
    <property type="protein sequence ID" value="JAH88538.1"/>
    <property type="molecule type" value="Transcribed_RNA"/>
</dbReference>
<sequence>MCKCLKSSVCQVVGQGRWHTVMLPSGYEELHVCVVRTVPLEGL</sequence>
<dbReference type="AlphaFoldDB" id="A0A0E9WGC5"/>
<reference evidence="1" key="2">
    <citation type="journal article" date="2015" name="Fish Shellfish Immunol.">
        <title>Early steps in the European eel (Anguilla anguilla)-Vibrio vulnificus interaction in the gills: Role of the RtxA13 toxin.</title>
        <authorList>
            <person name="Callol A."/>
            <person name="Pajuelo D."/>
            <person name="Ebbesson L."/>
            <person name="Teles M."/>
            <person name="MacKenzie S."/>
            <person name="Amaro C."/>
        </authorList>
    </citation>
    <scope>NUCLEOTIDE SEQUENCE</scope>
</reference>
<accession>A0A0E9WGC5</accession>
<protein>
    <submittedName>
        <fullName evidence="1">Uncharacterized protein</fullName>
    </submittedName>
</protein>
<reference evidence="1" key="1">
    <citation type="submission" date="2014-11" db="EMBL/GenBank/DDBJ databases">
        <authorList>
            <person name="Amaro Gonzalez C."/>
        </authorList>
    </citation>
    <scope>NUCLEOTIDE SEQUENCE</scope>
</reference>